<dbReference type="EMBL" id="JEWR01000257">
    <property type="protein sequence ID" value="EXB50597.1"/>
    <property type="molecule type" value="Genomic_DNA"/>
</dbReference>
<proteinExistence type="predicted"/>
<keyword evidence="1" id="KW-0378">Hydrolase</keyword>
<dbReference type="EMBL" id="JEWR01000269">
    <property type="protein sequence ID" value="EXB50139.1"/>
    <property type="molecule type" value="Genomic_DNA"/>
</dbReference>
<organism evidence="1 3">
    <name type="scientific">Acinetobacter baumannii 1462234</name>
    <dbReference type="NCBI Taxonomy" id="1310646"/>
    <lineage>
        <taxon>Bacteria</taxon>
        <taxon>Pseudomonadati</taxon>
        <taxon>Pseudomonadota</taxon>
        <taxon>Gammaproteobacteria</taxon>
        <taxon>Moraxellales</taxon>
        <taxon>Moraxellaceae</taxon>
        <taxon>Acinetobacter</taxon>
        <taxon>Acinetobacter calcoaceticus/baumannii complex</taxon>
    </lineage>
</organism>
<feature type="non-terminal residue" evidence="1">
    <location>
        <position position="1"/>
    </location>
</feature>
<dbReference type="AlphaFoldDB" id="A0A9P2UQS8"/>
<name>A0A9P2UQS8_ACIBA</name>
<evidence type="ECO:0000313" key="3">
    <source>
        <dbReference type="Proteomes" id="UP000020865"/>
    </source>
</evidence>
<evidence type="ECO:0000313" key="2">
    <source>
        <dbReference type="EMBL" id="EXB50597.1"/>
    </source>
</evidence>
<comment type="caution">
    <text evidence="1">The sequence shown here is derived from an EMBL/GenBank/DDBJ whole genome shotgun (WGS) entry which is preliminary data.</text>
</comment>
<reference evidence="1 3" key="1">
    <citation type="submission" date="2014-02" db="EMBL/GenBank/DDBJ databases">
        <title>Comparative genomics and transcriptomics to identify genetic mechanisms underlying the emergence of carbapenem resistant Acinetobacter baumannii (CRAb).</title>
        <authorList>
            <person name="Harris A.D."/>
            <person name="Johnson K.J."/>
            <person name="George J."/>
            <person name="Shefchek K."/>
            <person name="Daugherty S.C."/>
            <person name="Parankush S."/>
            <person name="Sadzewicz L."/>
            <person name="Tallon L."/>
            <person name="Sengamalay N."/>
            <person name="Hazen T.H."/>
            <person name="Rasko D.A."/>
        </authorList>
    </citation>
    <scope>NUCLEOTIDE SEQUENCE [LARGE SCALE GENOMIC DNA]</scope>
    <source>
        <strain evidence="1 3">1462234</strain>
    </source>
</reference>
<evidence type="ECO:0000313" key="1">
    <source>
        <dbReference type="EMBL" id="EXB50139.1"/>
    </source>
</evidence>
<dbReference type="Proteomes" id="UP000020865">
    <property type="component" value="Unassembled WGS sequence"/>
</dbReference>
<dbReference type="GO" id="GO:0016787">
    <property type="term" value="F:hydrolase activity"/>
    <property type="evidence" value="ECO:0007669"/>
    <property type="project" value="UniProtKB-KW"/>
</dbReference>
<sequence>QDDARRFRKDVLSWPERILRRQGKVLSMGLMDFTRQRLGAISPVRRLLDHGYGVVGQRYYGDVNIIAKYSLKHYAYTLQNPRPHLFKRLQREGERATWPKISSIETHARIGKTIQHCLEVLRFEEKKQQPESYYAEA</sequence>
<accession>A0A9P2UQS8</accession>
<gene>
    <name evidence="2" type="ORF">J545_4331</name>
    <name evidence="1" type="ORF">J545_4369</name>
</gene>
<protein>
    <submittedName>
        <fullName evidence="1">Alpha-beta hydrolase family esterase domain protein</fullName>
    </submittedName>
</protein>